<keyword evidence="3" id="KW-0134">Cell wall</keyword>
<dbReference type="GO" id="GO:0004338">
    <property type="term" value="F:glucan exo-1,3-beta-glucosidase activity"/>
    <property type="evidence" value="ECO:0007669"/>
    <property type="project" value="UniProtKB-EC"/>
</dbReference>
<proteinExistence type="inferred from homology"/>
<evidence type="ECO:0000313" key="15">
    <source>
        <dbReference type="Proteomes" id="UP000803884"/>
    </source>
</evidence>
<dbReference type="InterPro" id="IPR017853">
    <property type="entry name" value="GH"/>
</dbReference>
<dbReference type="SUPFAM" id="SSF51445">
    <property type="entry name" value="(Trans)glycosidases"/>
    <property type="match status" value="1"/>
</dbReference>
<sequence>MRVATLSSLALAAVPTALAASKGKLGFSLGTKLPDGSCKYQADYEKDFDAIATNTGSKIVRGYAASDCNAAQQILPAAKSKGFQVILGVWPDTDESFNADKAALTEYVPKFKDQVYAVTVGSEALYRGNLNGDQLLEKINDIQDALPDTLIGTADSWNKWADGTGDAVIKGGVKLILANAFAYWQGDNVGDGAVQTYFDDIQQALGHIQDLTGSLDGFEFWNGETGWPTDGGDDYSNAKAGTKNAADYYHSAVCGALDWGVNTFYFEAFDEPWKPHSTGDNGQASDETHWGAMNADRSLKPGFSLKC</sequence>
<evidence type="ECO:0000256" key="8">
    <source>
        <dbReference type="ARBA" id="ARBA00023295"/>
    </source>
</evidence>
<evidence type="ECO:0000256" key="1">
    <source>
        <dbReference type="ARBA" id="ARBA00004191"/>
    </source>
</evidence>
<comment type="catalytic activity">
    <reaction evidence="9">
        <text>Successive hydrolysis of beta-D-glucose units from the non-reducing ends of (1-&gt;3)-beta-D-glucans, releasing alpha-glucose.</text>
        <dbReference type="EC" id="3.2.1.58"/>
    </reaction>
</comment>
<gene>
    <name evidence="14" type="ORF">WHR41_05882</name>
</gene>
<evidence type="ECO:0000256" key="6">
    <source>
        <dbReference type="ARBA" id="ARBA00022801"/>
    </source>
</evidence>
<evidence type="ECO:0000256" key="9">
    <source>
        <dbReference type="ARBA" id="ARBA00036824"/>
    </source>
</evidence>
<accession>A0AB34KMC6</accession>
<evidence type="ECO:0000256" key="10">
    <source>
        <dbReference type="ARBA" id="ARBA00038929"/>
    </source>
</evidence>
<keyword evidence="4" id="KW-0964">Secreted</keyword>
<dbReference type="GO" id="GO:0009277">
    <property type="term" value="C:fungal-type cell wall"/>
    <property type="evidence" value="ECO:0007669"/>
    <property type="project" value="TreeGrafter"/>
</dbReference>
<dbReference type="InterPro" id="IPR000490">
    <property type="entry name" value="Glyco_hydro_17"/>
</dbReference>
<dbReference type="Gene3D" id="3.20.20.80">
    <property type="entry name" value="Glycosidases"/>
    <property type="match status" value="2"/>
</dbReference>
<dbReference type="PANTHER" id="PTHR16631:SF26">
    <property type="entry name" value="GLUCAN 1,3-BETA-GLUCOSIDASE"/>
    <property type="match status" value="1"/>
</dbReference>
<keyword evidence="15" id="KW-1185">Reference proteome</keyword>
<evidence type="ECO:0000256" key="11">
    <source>
        <dbReference type="ARBA" id="ARBA00041761"/>
    </source>
</evidence>
<organism evidence="14 15">
    <name type="scientific">Cladosporium halotolerans</name>
    <dbReference type="NCBI Taxonomy" id="1052096"/>
    <lineage>
        <taxon>Eukaryota</taxon>
        <taxon>Fungi</taxon>
        <taxon>Dikarya</taxon>
        <taxon>Ascomycota</taxon>
        <taxon>Pezizomycotina</taxon>
        <taxon>Dothideomycetes</taxon>
        <taxon>Dothideomycetidae</taxon>
        <taxon>Cladosporiales</taxon>
        <taxon>Cladosporiaceae</taxon>
        <taxon>Cladosporium</taxon>
    </lineage>
</organism>
<dbReference type="GO" id="GO:0005975">
    <property type="term" value="P:carbohydrate metabolic process"/>
    <property type="evidence" value="ECO:0007669"/>
    <property type="project" value="InterPro"/>
</dbReference>
<dbReference type="Proteomes" id="UP000803884">
    <property type="component" value="Unassembled WGS sequence"/>
</dbReference>
<feature type="chain" id="PRO_5044235491" description="glucan 1,3-beta-glucosidase" evidence="13">
    <location>
        <begin position="20"/>
        <end position="307"/>
    </location>
</feature>
<dbReference type="Pfam" id="PF00332">
    <property type="entry name" value="Glyco_hydro_17"/>
    <property type="match status" value="1"/>
</dbReference>
<dbReference type="GO" id="GO:0005576">
    <property type="term" value="C:extracellular region"/>
    <property type="evidence" value="ECO:0007669"/>
    <property type="project" value="TreeGrafter"/>
</dbReference>
<dbReference type="GO" id="GO:0009986">
    <property type="term" value="C:cell surface"/>
    <property type="evidence" value="ECO:0007669"/>
    <property type="project" value="TreeGrafter"/>
</dbReference>
<evidence type="ECO:0000313" key="14">
    <source>
        <dbReference type="EMBL" id="KAL1585212.1"/>
    </source>
</evidence>
<dbReference type="RefSeq" id="XP_069228318.1">
    <property type="nucleotide sequence ID" value="XM_069374487.1"/>
</dbReference>
<evidence type="ECO:0000256" key="12">
    <source>
        <dbReference type="RuleBase" id="RU004335"/>
    </source>
</evidence>
<dbReference type="EMBL" id="JAAQHG020000020">
    <property type="protein sequence ID" value="KAL1585212.1"/>
    <property type="molecule type" value="Genomic_DNA"/>
</dbReference>
<evidence type="ECO:0000256" key="2">
    <source>
        <dbReference type="ARBA" id="ARBA00008773"/>
    </source>
</evidence>
<evidence type="ECO:0000256" key="5">
    <source>
        <dbReference type="ARBA" id="ARBA00022729"/>
    </source>
</evidence>
<name>A0AB34KMC6_9PEZI</name>
<comment type="similarity">
    <text evidence="2 12">Belongs to the glycosyl hydrolase 17 family.</text>
</comment>
<dbReference type="GeneID" id="96007325"/>
<comment type="caution">
    <text evidence="14">The sequence shown here is derived from an EMBL/GenBank/DDBJ whole genome shotgun (WGS) entry which is preliminary data.</text>
</comment>
<evidence type="ECO:0000256" key="3">
    <source>
        <dbReference type="ARBA" id="ARBA00022512"/>
    </source>
</evidence>
<comment type="subcellular location">
    <subcellularLocation>
        <location evidence="1">Secreted</location>
        <location evidence="1">Cell wall</location>
    </subcellularLocation>
</comment>
<keyword evidence="8" id="KW-0326">Glycosidase</keyword>
<feature type="signal peptide" evidence="13">
    <location>
        <begin position="1"/>
        <end position="19"/>
    </location>
</feature>
<dbReference type="GO" id="GO:0042973">
    <property type="term" value="F:glucan endo-1,3-beta-D-glucosidase activity"/>
    <property type="evidence" value="ECO:0007669"/>
    <property type="project" value="TreeGrafter"/>
</dbReference>
<evidence type="ECO:0000256" key="4">
    <source>
        <dbReference type="ARBA" id="ARBA00022525"/>
    </source>
</evidence>
<dbReference type="InterPro" id="IPR050732">
    <property type="entry name" value="Beta-glucan_modifiers"/>
</dbReference>
<dbReference type="PANTHER" id="PTHR16631">
    <property type="entry name" value="GLUCAN 1,3-BETA-GLUCOSIDASE"/>
    <property type="match status" value="1"/>
</dbReference>
<dbReference type="GO" id="GO:0071555">
    <property type="term" value="P:cell wall organization"/>
    <property type="evidence" value="ECO:0007669"/>
    <property type="project" value="TreeGrafter"/>
</dbReference>
<evidence type="ECO:0000256" key="7">
    <source>
        <dbReference type="ARBA" id="ARBA00023180"/>
    </source>
</evidence>
<keyword evidence="7" id="KW-0325">Glycoprotein</keyword>
<keyword evidence="6" id="KW-0378">Hydrolase</keyword>
<dbReference type="EC" id="3.2.1.58" evidence="10"/>
<dbReference type="AlphaFoldDB" id="A0AB34KMC6"/>
<reference evidence="14 15" key="1">
    <citation type="journal article" date="2020" name="Microbiol. Resour. Announc.">
        <title>Draft Genome Sequence of a Cladosporium Species Isolated from the Mesophotic Ascidian Didemnum maculosum.</title>
        <authorList>
            <person name="Gioti A."/>
            <person name="Siaperas R."/>
            <person name="Nikolaivits E."/>
            <person name="Le Goff G."/>
            <person name="Ouazzani J."/>
            <person name="Kotoulas G."/>
            <person name="Topakas E."/>
        </authorList>
    </citation>
    <scope>NUCLEOTIDE SEQUENCE [LARGE SCALE GENOMIC DNA]</scope>
    <source>
        <strain evidence="14 15">TM138-S3</strain>
    </source>
</reference>
<keyword evidence="5 13" id="KW-0732">Signal</keyword>
<protein>
    <recommendedName>
        <fullName evidence="10">glucan 1,3-beta-glucosidase</fullName>
        <ecNumber evidence="10">3.2.1.58</ecNumber>
    </recommendedName>
    <alternativeName>
        <fullName evidence="11">Exo-1,3-beta-glucanase</fullName>
    </alternativeName>
</protein>
<evidence type="ECO:0000256" key="13">
    <source>
        <dbReference type="SAM" id="SignalP"/>
    </source>
</evidence>